<dbReference type="HAMAP" id="MF_01161">
    <property type="entry name" value="tRNA_Ile_lys_synt"/>
    <property type="match status" value="1"/>
</dbReference>
<dbReference type="SUPFAM" id="SSF82829">
    <property type="entry name" value="MesJ substrate recognition domain-like"/>
    <property type="match status" value="1"/>
</dbReference>
<comment type="domain">
    <text evidence="8">The N-terminal region contains the highly conserved SGGXDS motif, predicted to be a P-loop motif involved in ATP binding.</text>
</comment>
<dbReference type="InterPro" id="IPR012795">
    <property type="entry name" value="tRNA_Ile_lys_synt_N"/>
</dbReference>
<dbReference type="SMART" id="SM00977">
    <property type="entry name" value="TilS_C"/>
    <property type="match status" value="1"/>
</dbReference>
<evidence type="ECO:0000313" key="10">
    <source>
        <dbReference type="EMBL" id="AYN24399.1"/>
    </source>
</evidence>
<evidence type="ECO:0000256" key="7">
    <source>
        <dbReference type="ARBA" id="ARBA00048539"/>
    </source>
</evidence>
<evidence type="ECO:0000256" key="3">
    <source>
        <dbReference type="ARBA" id="ARBA00022598"/>
    </source>
</evidence>
<reference evidence="10 11" key="1">
    <citation type="submission" date="2018-10" db="EMBL/GenBank/DDBJ databases">
        <title>Genome sequence of the corn leaf aphid (Rhopalosiphum maidis Fitch).</title>
        <authorList>
            <person name="Chen W."/>
            <person name="Shakir S."/>
            <person name="Bigham M."/>
            <person name="Fei Z."/>
            <person name="Jander G."/>
        </authorList>
    </citation>
    <scope>NUCLEOTIDE SEQUENCE [LARGE SCALE GENOMIC DNA]</scope>
    <source>
        <strain evidence="10 11">BTI</strain>
    </source>
</reference>
<evidence type="ECO:0000256" key="5">
    <source>
        <dbReference type="ARBA" id="ARBA00022741"/>
    </source>
</evidence>
<dbReference type="AlphaFoldDB" id="A0A3G2I536"/>
<keyword evidence="6 8" id="KW-0067">ATP-binding</keyword>
<protein>
    <recommendedName>
        <fullName evidence="8">tRNA(Ile)-lysidine synthase</fullName>
        <ecNumber evidence="8">6.3.4.19</ecNumber>
    </recommendedName>
    <alternativeName>
        <fullName evidence="8">tRNA(Ile)-2-lysyl-cytidine synthase</fullName>
    </alternativeName>
    <alternativeName>
        <fullName evidence="8">tRNA(Ile)-lysidine synthetase</fullName>
    </alternativeName>
</protein>
<keyword evidence="3 8" id="KW-0436">Ligase</keyword>
<feature type="domain" description="Lysidine-tRNA(Ile) synthetase C-terminal" evidence="9">
    <location>
        <begin position="354"/>
        <end position="429"/>
    </location>
</feature>
<accession>A0A3G2I536</accession>
<dbReference type="RefSeq" id="WP_158360906.1">
    <property type="nucleotide sequence ID" value="NZ_CP032759.1"/>
</dbReference>
<dbReference type="GO" id="GO:0005524">
    <property type="term" value="F:ATP binding"/>
    <property type="evidence" value="ECO:0007669"/>
    <property type="project" value="UniProtKB-UniRule"/>
</dbReference>
<evidence type="ECO:0000256" key="6">
    <source>
        <dbReference type="ARBA" id="ARBA00022840"/>
    </source>
</evidence>
<comment type="subcellular location">
    <subcellularLocation>
        <location evidence="1 8">Cytoplasm</location>
    </subcellularLocation>
</comment>
<organism evidence="10 11">
    <name type="scientific">Buchnera aphidicola subsp. Rhopalosiphum maidis</name>
    <dbReference type="NCBI Taxonomy" id="118109"/>
    <lineage>
        <taxon>Bacteria</taxon>
        <taxon>Pseudomonadati</taxon>
        <taxon>Pseudomonadota</taxon>
        <taxon>Gammaproteobacteria</taxon>
        <taxon>Enterobacterales</taxon>
        <taxon>Erwiniaceae</taxon>
        <taxon>Buchnera</taxon>
    </lineage>
</organism>
<evidence type="ECO:0000256" key="1">
    <source>
        <dbReference type="ARBA" id="ARBA00004496"/>
    </source>
</evidence>
<comment type="catalytic activity">
    <reaction evidence="7 8">
        <text>cytidine(34) in tRNA(Ile2) + L-lysine + ATP = lysidine(34) in tRNA(Ile2) + AMP + diphosphate + H(+)</text>
        <dbReference type="Rhea" id="RHEA:43744"/>
        <dbReference type="Rhea" id="RHEA-COMP:10625"/>
        <dbReference type="Rhea" id="RHEA-COMP:10670"/>
        <dbReference type="ChEBI" id="CHEBI:15378"/>
        <dbReference type="ChEBI" id="CHEBI:30616"/>
        <dbReference type="ChEBI" id="CHEBI:32551"/>
        <dbReference type="ChEBI" id="CHEBI:33019"/>
        <dbReference type="ChEBI" id="CHEBI:82748"/>
        <dbReference type="ChEBI" id="CHEBI:83665"/>
        <dbReference type="ChEBI" id="CHEBI:456215"/>
        <dbReference type="EC" id="6.3.4.19"/>
    </reaction>
</comment>
<feature type="binding site" evidence="8">
    <location>
        <begin position="18"/>
        <end position="23"/>
    </location>
    <ligand>
        <name>ATP</name>
        <dbReference type="ChEBI" id="CHEBI:30616"/>
    </ligand>
</feature>
<sequence>MIKKIVTQYKKLFLIAYSGGVDSTVLLHKMLKIKEKDPQIKIRAIHINHNLHSSSKKWEKHCTEICQKYDIPLIIKKIRIVLKGNIEEKLRIKRYNTIYNNLLDDEILLTGHHLNDQCETLILSLKRGSGPTGLSGMSSESFLGKKKIVRPFLQKTKKELEKWAYKNNLKWIEDFSNTNISYDRNFVRHKLIPILEQRWPFFLKNCFRTTVICCEETKLKNMFLKEKIQNFINFNESLNIKNFRNMKKEMCKALIRYWISLKNIKMPSYRIIECIYKEIVCSKEDANPKIIINKNEVRRYKKSLYFIKTQKSIKDTFLFWHDTNKKLLLPNNLGYLTRNNKGFTIPIPKKNELINIRFQFEGKILILGREKRRKIKKIWQEYNIPPWFRNQIPLLFYNDFFISAIGLFVIKEENFNKEKKIKENWKISWISKVKLNNENFFAFY</sequence>
<dbReference type="EMBL" id="CP032759">
    <property type="protein sequence ID" value="AYN24399.1"/>
    <property type="molecule type" value="Genomic_DNA"/>
</dbReference>
<name>A0A3G2I536_BUCRM</name>
<dbReference type="Gene3D" id="1.20.59.20">
    <property type="match status" value="1"/>
</dbReference>
<keyword evidence="2 8" id="KW-0963">Cytoplasm</keyword>
<dbReference type="GO" id="GO:0006400">
    <property type="term" value="P:tRNA modification"/>
    <property type="evidence" value="ECO:0007669"/>
    <property type="project" value="UniProtKB-UniRule"/>
</dbReference>
<evidence type="ECO:0000259" key="9">
    <source>
        <dbReference type="SMART" id="SM00977"/>
    </source>
</evidence>
<keyword evidence="5 8" id="KW-0547">Nucleotide-binding</keyword>
<proteinExistence type="inferred from homology"/>
<dbReference type="PANTHER" id="PTHR43033:SF1">
    <property type="entry name" value="TRNA(ILE)-LYSIDINE SYNTHASE-RELATED"/>
    <property type="match status" value="1"/>
</dbReference>
<dbReference type="Gene3D" id="3.40.50.620">
    <property type="entry name" value="HUPs"/>
    <property type="match status" value="1"/>
</dbReference>
<dbReference type="InterPro" id="IPR012094">
    <property type="entry name" value="tRNA_Ile_lys_synt"/>
</dbReference>
<evidence type="ECO:0000256" key="4">
    <source>
        <dbReference type="ARBA" id="ARBA00022694"/>
    </source>
</evidence>
<dbReference type="Pfam" id="PF09179">
    <property type="entry name" value="TilS"/>
    <property type="match status" value="1"/>
</dbReference>
<keyword evidence="4 8" id="KW-0819">tRNA processing</keyword>
<dbReference type="InterPro" id="IPR015262">
    <property type="entry name" value="tRNA_Ile_lys_synt_subst-bd"/>
</dbReference>
<dbReference type="OrthoDB" id="9807403at2"/>
<dbReference type="InterPro" id="IPR014729">
    <property type="entry name" value="Rossmann-like_a/b/a_fold"/>
</dbReference>
<dbReference type="Pfam" id="PF11734">
    <property type="entry name" value="TilS_C"/>
    <property type="match status" value="1"/>
</dbReference>
<dbReference type="InterPro" id="IPR012796">
    <property type="entry name" value="Lysidine-tRNA-synth_C"/>
</dbReference>
<dbReference type="GO" id="GO:0005737">
    <property type="term" value="C:cytoplasm"/>
    <property type="evidence" value="ECO:0007669"/>
    <property type="project" value="UniProtKB-SubCell"/>
</dbReference>
<evidence type="ECO:0000256" key="8">
    <source>
        <dbReference type="HAMAP-Rule" id="MF_01161"/>
    </source>
</evidence>
<dbReference type="InterPro" id="IPR011063">
    <property type="entry name" value="TilS/TtcA_N"/>
</dbReference>
<comment type="function">
    <text evidence="8">Ligates lysine onto the cytidine present at position 34 of the AUA codon-specific tRNA(Ile) that contains the anticodon CAU, in an ATP-dependent manner. Cytidine is converted to lysidine, thus changing the amino acid specificity of the tRNA from methionine to isoleucine.</text>
</comment>
<dbReference type="Proteomes" id="UP000271533">
    <property type="component" value="Chromosome"/>
</dbReference>
<dbReference type="SUPFAM" id="SSF52402">
    <property type="entry name" value="Adenine nucleotide alpha hydrolases-like"/>
    <property type="match status" value="1"/>
</dbReference>
<evidence type="ECO:0000313" key="11">
    <source>
        <dbReference type="Proteomes" id="UP000271533"/>
    </source>
</evidence>
<comment type="similarity">
    <text evidence="8">Belongs to the tRNA(Ile)-lysidine synthase family.</text>
</comment>
<dbReference type="CDD" id="cd01992">
    <property type="entry name" value="TilS_N"/>
    <property type="match status" value="1"/>
</dbReference>
<dbReference type="NCBIfam" id="TIGR02433">
    <property type="entry name" value="lysidine_TilS_C"/>
    <property type="match status" value="1"/>
</dbReference>
<dbReference type="Pfam" id="PF01171">
    <property type="entry name" value="ATP_bind_3"/>
    <property type="match status" value="1"/>
</dbReference>
<gene>
    <name evidence="8 10" type="primary">tilS</name>
    <name evidence="10" type="ORF">D8S97_00105</name>
</gene>
<dbReference type="SUPFAM" id="SSF56037">
    <property type="entry name" value="PheT/TilS domain"/>
    <property type="match status" value="1"/>
</dbReference>
<evidence type="ECO:0000256" key="2">
    <source>
        <dbReference type="ARBA" id="ARBA00022490"/>
    </source>
</evidence>
<dbReference type="NCBIfam" id="TIGR02432">
    <property type="entry name" value="lysidine_TilS_N"/>
    <property type="match status" value="1"/>
</dbReference>
<dbReference type="EC" id="6.3.4.19" evidence="8"/>
<dbReference type="GO" id="GO:0032267">
    <property type="term" value="F:tRNA(Ile)-lysidine synthase activity"/>
    <property type="evidence" value="ECO:0007669"/>
    <property type="project" value="UniProtKB-EC"/>
</dbReference>
<dbReference type="PANTHER" id="PTHR43033">
    <property type="entry name" value="TRNA(ILE)-LYSIDINE SYNTHASE-RELATED"/>
    <property type="match status" value="1"/>
</dbReference>